<dbReference type="RefSeq" id="WP_006054056.1">
    <property type="nucleotide sequence ID" value="NC_014729.1"/>
</dbReference>
<dbReference type="Pfam" id="PF05139">
    <property type="entry name" value="Erythro_esteras"/>
    <property type="match status" value="1"/>
</dbReference>
<dbReference type="KEGG" id="hbo:Hbor_12410"/>
<dbReference type="EMBL" id="AOHT01000010">
    <property type="protein sequence ID" value="ELY30338.1"/>
    <property type="molecule type" value="Genomic_DNA"/>
</dbReference>
<reference evidence="2 4" key="1">
    <citation type="journal article" date="2009" name="Stand. Genomic Sci.">
        <title>Complete genome sequence of Halogeometricum borinquense type strain (PR3).</title>
        <authorList>
            <person name="Malfatti S."/>
            <person name="Tindall B.J."/>
            <person name="Schneider S."/>
            <person name="Fahnrich R."/>
            <person name="Lapidus A."/>
            <person name="Labuttii K."/>
            <person name="Copeland A."/>
            <person name="Glavina Del Rio T."/>
            <person name="Nolan M."/>
            <person name="Chen F."/>
            <person name="Lucas S."/>
            <person name="Tice H."/>
            <person name="Cheng J.F."/>
            <person name="Bruce D."/>
            <person name="Goodwin L."/>
            <person name="Pitluck S."/>
            <person name="Anderson I."/>
            <person name="Pati A."/>
            <person name="Ivanova N."/>
            <person name="Mavromatis K."/>
            <person name="Chen A."/>
            <person name="Palaniappan K."/>
            <person name="D'haeseleer P."/>
            <person name="Goker M."/>
            <person name="Bristow J."/>
            <person name="Eisen J.A."/>
            <person name="Markowitz V."/>
            <person name="Hugenholtz P."/>
            <person name="Kyrpides N.C."/>
            <person name="Klenk H.P."/>
            <person name="Chain P."/>
        </authorList>
    </citation>
    <scope>NUCLEOTIDE SEQUENCE [LARGE SCALE GENOMIC DNA]</scope>
    <source>
        <strain evidence="4">ATCC 700274 / DSM 11551 / JCM 10706 / KCTC 4070 / PR3</strain>
        <strain evidence="2">PR 3</strain>
    </source>
</reference>
<organism evidence="2 4">
    <name type="scientific">Halogeometricum borinquense (strain ATCC 700274 / DSM 11551 / JCM 10706 / KCTC 4070 / PR3)</name>
    <dbReference type="NCBI Taxonomy" id="469382"/>
    <lineage>
        <taxon>Archaea</taxon>
        <taxon>Methanobacteriati</taxon>
        <taxon>Methanobacteriota</taxon>
        <taxon>Stenosarchaea group</taxon>
        <taxon>Halobacteria</taxon>
        <taxon>Halobacteriales</taxon>
        <taxon>Haloferacaceae</taxon>
        <taxon>Halogeometricum</taxon>
    </lineage>
</organism>
<proteinExistence type="predicted"/>
<dbReference type="OrthoDB" id="260438at2157"/>
<evidence type="ECO:0000313" key="3">
    <source>
        <dbReference type="EMBL" id="ELY30338.1"/>
    </source>
</evidence>
<dbReference type="eggNOG" id="arCOG08208">
    <property type="taxonomic scope" value="Archaea"/>
</dbReference>
<reference evidence="3 5" key="2">
    <citation type="journal article" date="2014" name="PLoS Genet.">
        <title>Phylogenetically driven sequencing of extremely halophilic archaea reveals strategies for static and dynamic osmo-response.</title>
        <authorList>
            <person name="Becker E.A."/>
            <person name="Seitzer P.M."/>
            <person name="Tritt A."/>
            <person name="Larsen D."/>
            <person name="Krusor M."/>
            <person name="Yao A.I."/>
            <person name="Wu D."/>
            <person name="Madern D."/>
            <person name="Eisen J.A."/>
            <person name="Darling A.E."/>
            <person name="Facciotti M.T."/>
        </authorList>
    </citation>
    <scope>NUCLEOTIDE SEQUENCE [LARGE SCALE GENOMIC DNA]</scope>
    <source>
        <strain evidence="3 5">DSM 11551</strain>
    </source>
</reference>
<evidence type="ECO:0000256" key="1">
    <source>
        <dbReference type="SAM" id="MobiDB-lite"/>
    </source>
</evidence>
<dbReference type="PANTHER" id="PTHR31299">
    <property type="entry name" value="ESTERASE, PUTATIVE (AFU_ORTHOLOGUE AFUA_1G05850)-RELATED"/>
    <property type="match status" value="1"/>
</dbReference>
<accession>E4NRP3</accession>
<feature type="region of interest" description="Disordered" evidence="1">
    <location>
        <begin position="197"/>
        <end position="224"/>
    </location>
</feature>
<gene>
    <name evidence="2" type="ordered locus">Hbor_12410</name>
    <name evidence="3" type="ORF">C499_03693</name>
</gene>
<dbReference type="EMBL" id="CP001690">
    <property type="protein sequence ID" value="ADQ66830.1"/>
    <property type="molecule type" value="Genomic_DNA"/>
</dbReference>
<dbReference type="GeneID" id="9993060"/>
<evidence type="ECO:0000313" key="5">
    <source>
        <dbReference type="Proteomes" id="UP000011585"/>
    </source>
</evidence>
<dbReference type="GO" id="GO:0046677">
    <property type="term" value="P:response to antibiotic"/>
    <property type="evidence" value="ECO:0007669"/>
    <property type="project" value="InterPro"/>
</dbReference>
<dbReference type="Gene3D" id="1.20.1440.30">
    <property type="entry name" value="Biosynthetic Protein domain"/>
    <property type="match status" value="1"/>
</dbReference>
<dbReference type="Gene3D" id="3.30.1870.10">
    <property type="entry name" value="EreA-like, domain 2"/>
    <property type="match status" value="1"/>
</dbReference>
<dbReference type="InterPro" id="IPR052036">
    <property type="entry name" value="Hydrolase/PRTase-associated"/>
</dbReference>
<sequence length="430" mass="47461">MPPTELSETLREYTVPLETTDPSTPPSKHIPEKVFGNAMLVGLGEATHGTREFVRLKHRLIRHLVERRGFRTLAIEAGLTATLAADDYVFEGRGTTETALRELDKWQWQSAAVGELLQWLRSFNEGRSPDDRVRIRGIDLNDPSKPADRLQSSFERLDLPWVGADDMAAIAALADSPTGPVGEKRREAAVNAVRAVQDGLSDGHAVDSTGEREQERERTREREQERVRHLCRAVEQACEWAPVRHAHDGPHPEGMAVRDSLMARNAERALELDHGEGIIAWAHDGHVQRGTFDDGSLWADVETMGEHLTAALGSDYRPVGFDFARGSVCALPSGGTAGDGPRAFSIDDPPEESATASLDTLDCAPYLLRVAAASDSSRLESLLDRPQRLRYVGSVYDSETPQEAFRETVLSESFDELVFVPESTPVRLLD</sequence>
<dbReference type="Proteomes" id="UP000011585">
    <property type="component" value="Unassembled WGS sequence"/>
</dbReference>
<evidence type="ECO:0000313" key="4">
    <source>
        <dbReference type="Proteomes" id="UP000006663"/>
    </source>
</evidence>
<feature type="compositionally biased region" description="Basic and acidic residues" evidence="1">
    <location>
        <begin position="209"/>
        <end position="224"/>
    </location>
</feature>
<dbReference type="CDD" id="cd14728">
    <property type="entry name" value="Ere-like"/>
    <property type="match status" value="1"/>
</dbReference>
<dbReference type="Proteomes" id="UP000006663">
    <property type="component" value="Chromosome"/>
</dbReference>
<dbReference type="Gene3D" id="3.40.1660.10">
    <property type="entry name" value="EreA-like (biosynthetic domain)"/>
    <property type="match status" value="1"/>
</dbReference>
<evidence type="ECO:0000313" key="2">
    <source>
        <dbReference type="EMBL" id="ADQ66830.1"/>
    </source>
</evidence>
<dbReference type="HOGENOM" id="CLU_026490_2_0_2"/>
<dbReference type="PANTHER" id="PTHR31299:SF0">
    <property type="entry name" value="ESTERASE, PUTATIVE (AFU_ORTHOLOGUE AFUA_1G05850)-RELATED"/>
    <property type="match status" value="1"/>
</dbReference>
<dbReference type="SUPFAM" id="SSF159501">
    <property type="entry name" value="EreA/ChaN-like"/>
    <property type="match status" value="1"/>
</dbReference>
<protein>
    <submittedName>
        <fullName evidence="2 3">Erythromycin esterase</fullName>
    </submittedName>
</protein>
<dbReference type="STRING" id="469382.Hbor_12410"/>
<keyword evidence="4" id="KW-1185">Reference proteome</keyword>
<dbReference type="PATRIC" id="fig|469382.19.peg.733"/>
<dbReference type="InterPro" id="IPR007815">
    <property type="entry name" value="Emycin_Estase"/>
</dbReference>
<dbReference type="AlphaFoldDB" id="E4NRP3"/>
<name>E4NRP3_HALBP</name>